<dbReference type="PATRIC" id="fig|1641875.4.peg.1935"/>
<dbReference type="RefSeq" id="WP_057795535.1">
    <property type="nucleotide sequence ID" value="NZ_LAXJ01000020.1"/>
</dbReference>
<dbReference type="Proteomes" id="UP000051295">
    <property type="component" value="Unassembled WGS sequence"/>
</dbReference>
<proteinExistence type="predicted"/>
<name>A0A0T5NQR5_9RHOB</name>
<gene>
    <name evidence="2" type="ORF">XM53_17170</name>
</gene>
<reference evidence="2 3" key="1">
    <citation type="submission" date="2015-04" db="EMBL/GenBank/DDBJ databases">
        <title>The draft genome sequence of Roseovarius sp.R12b.</title>
        <authorList>
            <person name="Li G."/>
            <person name="Lai Q."/>
            <person name="Shao Z."/>
            <person name="Yan P."/>
        </authorList>
    </citation>
    <scope>NUCLEOTIDE SEQUENCE [LARGE SCALE GENOMIC DNA]</scope>
    <source>
        <strain evidence="2 3">R12B</strain>
    </source>
</reference>
<dbReference type="STRING" id="1641875.XM53_17170"/>
<accession>A0A0T5NQR5</accession>
<sequence length="140" mass="16234">MKDDFNELVAITDARFRAEQAKLRDILQEEKRLRDKASELEAAQRGAQLQYASECAGQRIYGGDVLWLGWIGRARRQLQIELARVLVEKGKRMSALSHAHGRKIASESLESDARRKERAESQKQDIEQEQALFLLDHWFR</sequence>
<dbReference type="OrthoDB" id="7861976at2"/>
<organism evidence="2 3">
    <name type="scientific">Roseovarius atlanticus</name>
    <dbReference type="NCBI Taxonomy" id="1641875"/>
    <lineage>
        <taxon>Bacteria</taxon>
        <taxon>Pseudomonadati</taxon>
        <taxon>Pseudomonadota</taxon>
        <taxon>Alphaproteobacteria</taxon>
        <taxon>Rhodobacterales</taxon>
        <taxon>Roseobacteraceae</taxon>
        <taxon>Roseovarius</taxon>
    </lineage>
</organism>
<dbReference type="AlphaFoldDB" id="A0A0T5NQR5"/>
<comment type="caution">
    <text evidence="2">The sequence shown here is derived from an EMBL/GenBank/DDBJ whole genome shotgun (WGS) entry which is preliminary data.</text>
</comment>
<feature type="region of interest" description="Disordered" evidence="1">
    <location>
        <begin position="97"/>
        <end position="124"/>
    </location>
</feature>
<evidence type="ECO:0000256" key="1">
    <source>
        <dbReference type="SAM" id="MobiDB-lite"/>
    </source>
</evidence>
<keyword evidence="3" id="KW-1185">Reference proteome</keyword>
<evidence type="ECO:0000313" key="3">
    <source>
        <dbReference type="Proteomes" id="UP000051295"/>
    </source>
</evidence>
<evidence type="ECO:0000313" key="2">
    <source>
        <dbReference type="EMBL" id="KRS11309.1"/>
    </source>
</evidence>
<feature type="compositionally biased region" description="Basic and acidic residues" evidence="1">
    <location>
        <begin position="111"/>
        <end position="124"/>
    </location>
</feature>
<protein>
    <recommendedName>
        <fullName evidence="4">Flagellar FliJ protein</fullName>
    </recommendedName>
</protein>
<evidence type="ECO:0008006" key="4">
    <source>
        <dbReference type="Google" id="ProtNLM"/>
    </source>
</evidence>
<dbReference type="EMBL" id="LAXJ01000020">
    <property type="protein sequence ID" value="KRS11309.1"/>
    <property type="molecule type" value="Genomic_DNA"/>
</dbReference>